<dbReference type="OrthoDB" id="9795032at2"/>
<evidence type="ECO:0000256" key="3">
    <source>
        <dbReference type="ARBA" id="ARBA00023004"/>
    </source>
</evidence>
<evidence type="ECO:0000259" key="5">
    <source>
        <dbReference type="SMART" id="SM00704"/>
    </source>
</evidence>
<reference evidence="6 7" key="1">
    <citation type="submission" date="2018-10" db="EMBL/GenBank/DDBJ databases">
        <title>Ulvibacterium marinum gen. nov., sp. nov., a novel marine bacterium of the family Flavobacteriaceae, isolated from a culture of the green alga Ulva prolifera.</title>
        <authorList>
            <person name="Zhang Z."/>
        </authorList>
    </citation>
    <scope>NUCLEOTIDE SEQUENCE [LARGE SCALE GENOMIC DNA]</scope>
    <source>
        <strain evidence="6 7">CCMM003</strain>
    </source>
</reference>
<gene>
    <name evidence="6" type="ORF">D7Z94_07665</name>
</gene>
<dbReference type="GO" id="GO:0005737">
    <property type="term" value="C:cytoplasm"/>
    <property type="evidence" value="ECO:0007669"/>
    <property type="project" value="UniProtKB-ARBA"/>
</dbReference>
<dbReference type="InterPro" id="IPR018967">
    <property type="entry name" value="FeS-contain_CDGSH-typ"/>
</dbReference>
<organism evidence="6 7">
    <name type="scientific">Ulvibacterium marinum</name>
    <dbReference type="NCBI Taxonomy" id="2419782"/>
    <lineage>
        <taxon>Bacteria</taxon>
        <taxon>Pseudomonadati</taxon>
        <taxon>Bacteroidota</taxon>
        <taxon>Flavobacteriia</taxon>
        <taxon>Flavobacteriales</taxon>
        <taxon>Flavobacteriaceae</taxon>
        <taxon>Ulvibacterium</taxon>
    </lineage>
</organism>
<dbReference type="EMBL" id="RBCJ01000002">
    <property type="protein sequence ID" value="RKN80832.1"/>
    <property type="molecule type" value="Genomic_DNA"/>
</dbReference>
<keyword evidence="3" id="KW-0408">Iron</keyword>
<sequence>MAEREIVKKYSNGELTVVWKPKLCIHSAICVNMLPNVYNPKEKPWIKAENASTAELKTQISKCPSGALSYEMDEENIQENMETTSQMQIQVSPNGPLLVQGNLSVTLADGSIEEKKRTTAFCRCGGSANKPYCDGTHSKNDFKD</sequence>
<dbReference type="InterPro" id="IPR042216">
    <property type="entry name" value="MitoNEET_CISD"/>
</dbReference>
<dbReference type="Proteomes" id="UP000276603">
    <property type="component" value="Unassembled WGS sequence"/>
</dbReference>
<dbReference type="Gene3D" id="3.40.5.90">
    <property type="entry name" value="CDGSH iron-sulfur domain, mitoNEET-type"/>
    <property type="match status" value="1"/>
</dbReference>
<dbReference type="GO" id="GO:0046872">
    <property type="term" value="F:metal ion binding"/>
    <property type="evidence" value="ECO:0007669"/>
    <property type="project" value="UniProtKB-KW"/>
</dbReference>
<evidence type="ECO:0000313" key="6">
    <source>
        <dbReference type="EMBL" id="RKN80832.1"/>
    </source>
</evidence>
<dbReference type="RefSeq" id="WP_120710988.1">
    <property type="nucleotide sequence ID" value="NZ_RBCJ01000002.1"/>
</dbReference>
<dbReference type="Pfam" id="PF06902">
    <property type="entry name" value="Fer4_19"/>
    <property type="match status" value="1"/>
</dbReference>
<dbReference type="Pfam" id="PF09360">
    <property type="entry name" value="zf-CDGSH"/>
    <property type="match status" value="1"/>
</dbReference>
<dbReference type="AlphaFoldDB" id="A0A3B0C5J9"/>
<evidence type="ECO:0000256" key="1">
    <source>
        <dbReference type="ARBA" id="ARBA00022714"/>
    </source>
</evidence>
<keyword evidence="1" id="KW-0001">2Fe-2S</keyword>
<evidence type="ECO:0000313" key="7">
    <source>
        <dbReference type="Proteomes" id="UP000276603"/>
    </source>
</evidence>
<keyword evidence="4" id="KW-0411">Iron-sulfur</keyword>
<proteinExistence type="predicted"/>
<comment type="caution">
    <text evidence="6">The sequence shown here is derived from an EMBL/GenBank/DDBJ whole genome shotgun (WGS) entry which is preliminary data.</text>
</comment>
<evidence type="ECO:0000256" key="2">
    <source>
        <dbReference type="ARBA" id="ARBA00022723"/>
    </source>
</evidence>
<name>A0A3B0C5J9_9FLAO</name>
<dbReference type="SMART" id="SM00704">
    <property type="entry name" value="ZnF_CDGSH"/>
    <property type="match status" value="1"/>
</dbReference>
<keyword evidence="7" id="KW-1185">Reference proteome</keyword>
<protein>
    <recommendedName>
        <fullName evidence="5">Iron-binding zinc finger CDGSH type domain-containing protein</fullName>
    </recommendedName>
</protein>
<evidence type="ECO:0000256" key="4">
    <source>
        <dbReference type="ARBA" id="ARBA00023014"/>
    </source>
</evidence>
<accession>A0A3B0C5J9</accession>
<dbReference type="InterPro" id="IPR010693">
    <property type="entry name" value="Divergent_4Fe-4S_mono-cluster"/>
</dbReference>
<keyword evidence="2" id="KW-0479">Metal-binding</keyword>
<feature type="domain" description="Iron-binding zinc finger CDGSH type" evidence="5">
    <location>
        <begin position="106"/>
        <end position="143"/>
    </location>
</feature>
<dbReference type="GO" id="GO:0051537">
    <property type="term" value="F:2 iron, 2 sulfur cluster binding"/>
    <property type="evidence" value="ECO:0007669"/>
    <property type="project" value="UniProtKB-KW"/>
</dbReference>